<evidence type="ECO:0000256" key="1">
    <source>
        <dbReference type="ARBA" id="ARBA00007847"/>
    </source>
</evidence>
<dbReference type="OrthoDB" id="9803739at2"/>
<proteinExistence type="inferred from homology"/>
<dbReference type="GO" id="GO:0047661">
    <property type="term" value="F:amino-acid racemase activity"/>
    <property type="evidence" value="ECO:0007669"/>
    <property type="project" value="InterPro"/>
</dbReference>
<evidence type="ECO:0008006" key="5">
    <source>
        <dbReference type="Google" id="ProtNLM"/>
    </source>
</evidence>
<dbReference type="AlphaFoldDB" id="A0A167GYQ2"/>
<comment type="caution">
    <text evidence="3">The sequence shown here is derived from an EMBL/GenBank/DDBJ whole genome shotgun (WGS) entry which is preliminary data.</text>
</comment>
<dbReference type="NCBIfam" id="TIGR00035">
    <property type="entry name" value="asp_race"/>
    <property type="match status" value="1"/>
</dbReference>
<evidence type="ECO:0000256" key="2">
    <source>
        <dbReference type="ARBA" id="ARBA00023235"/>
    </source>
</evidence>
<keyword evidence="2" id="KW-0413">Isomerase</keyword>
<dbReference type="PANTHER" id="PTHR21198">
    <property type="entry name" value="GLUTAMATE RACEMASE"/>
    <property type="match status" value="1"/>
</dbReference>
<sequence length="230" mass="25348">MKTIGLIGGMSWESTANYYRYINEGVKQRLGGLHSAKLALKSVDFAPIAELQVQGEWQRMAQILGKEAQDLEHAGADFILIGTNTMHLVFDEVASHVKVPLVHIADAVGEQLQKNGVNKVGLLGTKFTMEQPFYKNRLRDLYGIDVLVPDSSDKNTVHDVIYNELCVGKIRANSKQAYIEIIDRLAVQGAQAVILGCTEIALLVNKGDTTLPLYDTTTVHAERAVELCLK</sequence>
<dbReference type="Pfam" id="PF01177">
    <property type="entry name" value="Asp_Glu_race"/>
    <property type="match status" value="1"/>
</dbReference>
<dbReference type="InterPro" id="IPR001920">
    <property type="entry name" value="Asp/Glu_race"/>
</dbReference>
<protein>
    <recommendedName>
        <fullName evidence="5">Aspartate racemase</fullName>
    </recommendedName>
</protein>
<dbReference type="SUPFAM" id="SSF53681">
    <property type="entry name" value="Aspartate/glutamate racemase"/>
    <property type="match status" value="2"/>
</dbReference>
<evidence type="ECO:0000313" key="3">
    <source>
        <dbReference type="EMBL" id="KZN57443.1"/>
    </source>
</evidence>
<gene>
    <name evidence="3" type="ORF">N482_23670</name>
</gene>
<dbReference type="PATRIC" id="fig|1365253.3.peg.672"/>
<reference evidence="3 4" key="1">
    <citation type="submission" date="2013-07" db="EMBL/GenBank/DDBJ databases">
        <title>Comparative Genomic and Metabolomic Analysis of Twelve Strains of Pseudoalteromonas luteoviolacea.</title>
        <authorList>
            <person name="Vynne N.G."/>
            <person name="Mansson M."/>
            <person name="Gram L."/>
        </authorList>
    </citation>
    <scope>NUCLEOTIDE SEQUENCE [LARGE SCALE GENOMIC DNA]</scope>
    <source>
        <strain evidence="3 4">NCIMB 1942</strain>
    </source>
</reference>
<dbReference type="Gene3D" id="3.40.50.1860">
    <property type="match status" value="2"/>
</dbReference>
<dbReference type="InterPro" id="IPR015942">
    <property type="entry name" value="Asp/Glu/hydantoin_racemase"/>
</dbReference>
<name>A0A167GYQ2_9GAMM</name>
<dbReference type="Proteomes" id="UP000076587">
    <property type="component" value="Unassembled WGS sequence"/>
</dbReference>
<organism evidence="3 4">
    <name type="scientific">Pseudoalteromonas luteoviolacea NCIMB 1942</name>
    <dbReference type="NCBI Taxonomy" id="1365253"/>
    <lineage>
        <taxon>Bacteria</taxon>
        <taxon>Pseudomonadati</taxon>
        <taxon>Pseudomonadota</taxon>
        <taxon>Gammaproteobacteria</taxon>
        <taxon>Alteromonadales</taxon>
        <taxon>Pseudoalteromonadaceae</taxon>
        <taxon>Pseudoalteromonas</taxon>
    </lineage>
</organism>
<dbReference type="RefSeq" id="WP_063375680.1">
    <property type="nucleotide sequence ID" value="NZ_AUXT01000029.1"/>
</dbReference>
<evidence type="ECO:0000313" key="4">
    <source>
        <dbReference type="Proteomes" id="UP000076587"/>
    </source>
</evidence>
<dbReference type="PANTHER" id="PTHR21198:SF7">
    <property type="entry name" value="ASPARTATE-GLUTAMATE RACEMASE FAMILY"/>
    <property type="match status" value="1"/>
</dbReference>
<dbReference type="EMBL" id="AUXT01000029">
    <property type="protein sequence ID" value="KZN57443.1"/>
    <property type="molecule type" value="Genomic_DNA"/>
</dbReference>
<comment type="similarity">
    <text evidence="1">Belongs to the aspartate/glutamate racemases family.</text>
</comment>
<accession>A0A167GYQ2</accession>
<dbReference type="InterPro" id="IPR004380">
    <property type="entry name" value="Asp_race"/>
</dbReference>